<keyword evidence="7 17" id="KW-0679">Respiratory chain</keyword>
<feature type="transmembrane region" description="Helical" evidence="17">
    <location>
        <begin position="313"/>
        <end position="334"/>
    </location>
</feature>
<feature type="transmembrane region" description="Helical" evidence="17">
    <location>
        <begin position="65"/>
        <end position="81"/>
    </location>
</feature>
<sequence>MIKFLALDGIPLIFSAMSVMWVTIGYLGSISNMINLAESLSYIMVMLTVWLFISYSIYLIKEEKFYQKMVMLYFPLLIIFFSTDNIFMFYITFEMSILPIFLIILGWGNQPERLMASNYLLIYTLFFSFPLMIIILLTTNFYNSFNWQFLEVGPFIWILLMLPFFIKIPIFLLHLWLPKAHVEAPVLGSMILASILLKVGGYGMLKMYYLYEFFTNKISINFILILILMSSILCMLQTDLKKFVAYSSVTHMTMLLVLLMMDHPHFDNSSIFLMVSHGVISNSLFFLVGMLSYTSMSRLLYKQNNIMSMNPVLWYWSMVILFLNTGTPPSLAMVSEITLFMTSYLAWFWNFMLCLILFFFLLYYPIWTMCNINSNMNNFNNSMHTPFSNLFSLTCLPMITLLMWSNLTILL</sequence>
<feature type="transmembrane region" description="Helical" evidence="17">
    <location>
        <begin position="387"/>
        <end position="407"/>
    </location>
</feature>
<evidence type="ECO:0000256" key="11">
    <source>
        <dbReference type="ARBA" id="ARBA00022989"/>
    </source>
</evidence>
<feature type="transmembrane region" description="Helical" evidence="17">
    <location>
        <begin position="184"/>
        <end position="205"/>
    </location>
</feature>
<feature type="transmembrane region" description="Helical" evidence="17">
    <location>
        <begin position="87"/>
        <end position="108"/>
    </location>
</feature>
<evidence type="ECO:0000256" key="2">
    <source>
        <dbReference type="ARBA" id="ARBA00004225"/>
    </source>
</evidence>
<dbReference type="PRINTS" id="PR01437">
    <property type="entry name" value="NUOXDRDTASE4"/>
</dbReference>
<evidence type="ECO:0000256" key="9">
    <source>
        <dbReference type="ARBA" id="ARBA00022967"/>
    </source>
</evidence>
<comment type="function">
    <text evidence="17">Core subunit of the mitochondrial membrane respiratory chain NADH dehydrogenase (Complex I) which catalyzes electron transfer from NADH through the respiratory chain, using ubiquinone as an electron acceptor. Essential for the catalytic activity and assembly of complex I.</text>
</comment>
<keyword evidence="14 17" id="KW-0496">Mitochondrion</keyword>
<evidence type="ECO:0000256" key="3">
    <source>
        <dbReference type="ARBA" id="ARBA00009025"/>
    </source>
</evidence>
<evidence type="ECO:0000256" key="17">
    <source>
        <dbReference type="RuleBase" id="RU003297"/>
    </source>
</evidence>
<dbReference type="GO" id="GO:0048039">
    <property type="term" value="F:ubiquinone binding"/>
    <property type="evidence" value="ECO:0007669"/>
    <property type="project" value="TreeGrafter"/>
</dbReference>
<evidence type="ECO:0000256" key="5">
    <source>
        <dbReference type="ARBA" id="ARBA00021006"/>
    </source>
</evidence>
<comment type="catalytic activity">
    <reaction evidence="16 17">
        <text>a ubiquinone + NADH + 5 H(+)(in) = a ubiquinol + NAD(+) + 4 H(+)(out)</text>
        <dbReference type="Rhea" id="RHEA:29091"/>
        <dbReference type="Rhea" id="RHEA-COMP:9565"/>
        <dbReference type="Rhea" id="RHEA-COMP:9566"/>
        <dbReference type="ChEBI" id="CHEBI:15378"/>
        <dbReference type="ChEBI" id="CHEBI:16389"/>
        <dbReference type="ChEBI" id="CHEBI:17976"/>
        <dbReference type="ChEBI" id="CHEBI:57540"/>
        <dbReference type="ChEBI" id="CHEBI:57945"/>
        <dbReference type="EC" id="7.1.1.2"/>
    </reaction>
</comment>
<dbReference type="GO" id="GO:0031966">
    <property type="term" value="C:mitochondrial membrane"/>
    <property type="evidence" value="ECO:0007669"/>
    <property type="project" value="UniProtKB-SubCell"/>
</dbReference>
<comment type="subcellular location">
    <subcellularLocation>
        <location evidence="2 17">Mitochondrion membrane</location>
        <topology evidence="2 17">Multi-pass membrane protein</topology>
    </subcellularLocation>
</comment>
<organism evidence="19">
    <name type="scientific">Trichuris trichiura</name>
    <name type="common">Whipworm</name>
    <name type="synonym">Trichocephalus trichiurus</name>
    <dbReference type="NCBI Taxonomy" id="36087"/>
    <lineage>
        <taxon>Eukaryota</taxon>
        <taxon>Metazoa</taxon>
        <taxon>Ecdysozoa</taxon>
        <taxon>Nematoda</taxon>
        <taxon>Enoplea</taxon>
        <taxon>Dorylaimia</taxon>
        <taxon>Trichinellida</taxon>
        <taxon>Trichuridae</taxon>
        <taxon>Trichuris</taxon>
    </lineage>
</organism>
<keyword evidence="9" id="KW-1278">Translocase</keyword>
<evidence type="ECO:0000256" key="10">
    <source>
        <dbReference type="ARBA" id="ARBA00022982"/>
    </source>
</evidence>
<evidence type="ECO:0000256" key="1">
    <source>
        <dbReference type="ARBA" id="ARBA00003257"/>
    </source>
</evidence>
<feature type="transmembrane region" description="Helical" evidence="17">
    <location>
        <begin position="154"/>
        <end position="177"/>
    </location>
</feature>
<keyword evidence="11 17" id="KW-1133">Transmembrane helix</keyword>
<evidence type="ECO:0000256" key="13">
    <source>
        <dbReference type="ARBA" id="ARBA00023075"/>
    </source>
</evidence>
<feature type="domain" description="NADH:quinone oxidoreductase/Mrp antiporter transmembrane" evidence="18">
    <location>
        <begin position="84"/>
        <end position="354"/>
    </location>
</feature>
<comment type="function">
    <text evidence="1">Core subunit of the mitochondrial membrane respiratory chain NADH dehydrogenase (Complex I) that is believed to belong to the minimal assembly required for catalysis. Complex I functions in the transfer of electrons from NADH to the respiratory chain. The immediate electron acceptor for the enzyme is believed to be ubiquinone.</text>
</comment>
<evidence type="ECO:0000256" key="15">
    <source>
        <dbReference type="ARBA" id="ARBA00023136"/>
    </source>
</evidence>
<reference evidence="19" key="1">
    <citation type="submission" date="2016-10" db="EMBL/GenBank/DDBJ databases">
        <title>Complete mitochondrial genomes of 50 helminths species.</title>
        <authorList>
            <person name="Kikuchi T."/>
            <person name="Holroyd N."/>
            <person name="Berriman M."/>
        </authorList>
    </citation>
    <scope>NUCLEOTIDE SEQUENCE</scope>
</reference>
<dbReference type="InterPro" id="IPR001750">
    <property type="entry name" value="ND/Mrp_TM"/>
</dbReference>
<geneLocation type="mitochondrion" evidence="19"/>
<keyword evidence="10 17" id="KW-0249">Electron transport</keyword>
<gene>
    <name evidence="19" type="primary">ND4</name>
</gene>
<comment type="similarity">
    <text evidence="3 17">Belongs to the complex I subunit 4 family.</text>
</comment>
<protein>
    <recommendedName>
        <fullName evidence="5 17">NADH-ubiquinone oxidoreductase chain 4</fullName>
        <ecNumber evidence="4 17">7.1.1.2</ecNumber>
    </recommendedName>
</protein>
<dbReference type="PANTHER" id="PTHR43507">
    <property type="entry name" value="NADH-UBIQUINONE OXIDOREDUCTASE CHAIN 4"/>
    <property type="match status" value="1"/>
</dbReference>
<proteinExistence type="inferred from homology"/>
<feature type="transmembrane region" description="Helical" evidence="17">
    <location>
        <begin position="40"/>
        <end position="58"/>
    </location>
</feature>
<feature type="transmembrane region" description="Helical" evidence="17">
    <location>
        <begin position="243"/>
        <end position="261"/>
    </location>
</feature>
<dbReference type="AlphaFoldDB" id="A0A1E1GJ78"/>
<dbReference type="PANTHER" id="PTHR43507:SF20">
    <property type="entry name" value="NADH-UBIQUINONE OXIDOREDUCTASE CHAIN 4"/>
    <property type="match status" value="1"/>
</dbReference>
<name>A0A1E1GJ78_TRITR</name>
<dbReference type="EC" id="7.1.1.2" evidence="4 17"/>
<keyword evidence="12 17" id="KW-0520">NAD</keyword>
<evidence type="ECO:0000313" key="19">
    <source>
        <dbReference type="EMBL" id="BAV82906.1"/>
    </source>
</evidence>
<evidence type="ECO:0000256" key="7">
    <source>
        <dbReference type="ARBA" id="ARBA00022660"/>
    </source>
</evidence>
<keyword evidence="13 17" id="KW-0830">Ubiquinone</keyword>
<dbReference type="EMBL" id="AP017704">
    <property type="protein sequence ID" value="BAV82906.1"/>
    <property type="molecule type" value="Genomic_DNA"/>
</dbReference>
<accession>A0A1E1GJ78</accession>
<dbReference type="GO" id="GO:0008137">
    <property type="term" value="F:NADH dehydrogenase (ubiquinone) activity"/>
    <property type="evidence" value="ECO:0007669"/>
    <property type="project" value="UniProtKB-UniRule"/>
</dbReference>
<keyword evidence="6 17" id="KW-0813">Transport</keyword>
<evidence type="ECO:0000256" key="8">
    <source>
        <dbReference type="ARBA" id="ARBA00022692"/>
    </source>
</evidence>
<feature type="transmembrane region" description="Helical" evidence="17">
    <location>
        <begin position="12"/>
        <end position="34"/>
    </location>
</feature>
<evidence type="ECO:0000256" key="6">
    <source>
        <dbReference type="ARBA" id="ARBA00022448"/>
    </source>
</evidence>
<dbReference type="InterPro" id="IPR003918">
    <property type="entry name" value="NADH_UbQ_OxRdtase"/>
</dbReference>
<dbReference type="GO" id="GO:0003954">
    <property type="term" value="F:NADH dehydrogenase activity"/>
    <property type="evidence" value="ECO:0007669"/>
    <property type="project" value="TreeGrafter"/>
</dbReference>
<evidence type="ECO:0000256" key="14">
    <source>
        <dbReference type="ARBA" id="ARBA00023128"/>
    </source>
</evidence>
<keyword evidence="8 17" id="KW-0812">Transmembrane</keyword>
<keyword evidence="15 17" id="KW-0472">Membrane</keyword>
<dbReference type="GO" id="GO:0042773">
    <property type="term" value="P:ATP synthesis coupled electron transport"/>
    <property type="evidence" value="ECO:0007669"/>
    <property type="project" value="InterPro"/>
</dbReference>
<feature type="transmembrane region" description="Helical" evidence="17">
    <location>
        <begin position="273"/>
        <end position="293"/>
    </location>
</feature>
<feature type="transmembrane region" description="Helical" evidence="17">
    <location>
        <begin position="346"/>
        <end position="366"/>
    </location>
</feature>
<feature type="transmembrane region" description="Helical" evidence="17">
    <location>
        <begin position="120"/>
        <end position="142"/>
    </location>
</feature>
<evidence type="ECO:0000256" key="12">
    <source>
        <dbReference type="ARBA" id="ARBA00023027"/>
    </source>
</evidence>
<dbReference type="GO" id="GO:0015990">
    <property type="term" value="P:electron transport coupled proton transport"/>
    <property type="evidence" value="ECO:0007669"/>
    <property type="project" value="TreeGrafter"/>
</dbReference>
<feature type="transmembrane region" description="Helical" evidence="17">
    <location>
        <begin position="217"/>
        <end position="236"/>
    </location>
</feature>
<evidence type="ECO:0000256" key="16">
    <source>
        <dbReference type="ARBA" id="ARBA00049551"/>
    </source>
</evidence>
<evidence type="ECO:0000256" key="4">
    <source>
        <dbReference type="ARBA" id="ARBA00012944"/>
    </source>
</evidence>
<dbReference type="Pfam" id="PF00361">
    <property type="entry name" value="Proton_antipo_M"/>
    <property type="match status" value="1"/>
</dbReference>
<evidence type="ECO:0000259" key="18">
    <source>
        <dbReference type="Pfam" id="PF00361"/>
    </source>
</evidence>